<dbReference type="InterPro" id="IPR004090">
    <property type="entry name" value="Chemotax_Me-accpt_rcpt"/>
</dbReference>
<comment type="caution">
    <text evidence="6">The sequence shown here is derived from an EMBL/GenBank/DDBJ whole genome shotgun (WGS) entry which is preliminary data.</text>
</comment>
<dbReference type="PANTHER" id="PTHR32089:SF112">
    <property type="entry name" value="LYSOZYME-LIKE PROTEIN-RELATED"/>
    <property type="match status" value="1"/>
</dbReference>
<dbReference type="Gene3D" id="1.10.287.950">
    <property type="entry name" value="Methyl-accepting chemotaxis protein"/>
    <property type="match status" value="1"/>
</dbReference>
<dbReference type="SMART" id="SM00283">
    <property type="entry name" value="MA"/>
    <property type="match status" value="1"/>
</dbReference>
<evidence type="ECO:0000256" key="2">
    <source>
        <dbReference type="ARBA" id="ARBA00029447"/>
    </source>
</evidence>
<dbReference type="Proteomes" id="UP001231362">
    <property type="component" value="Unassembled WGS sequence"/>
</dbReference>
<evidence type="ECO:0000313" key="7">
    <source>
        <dbReference type="Proteomes" id="UP001231362"/>
    </source>
</evidence>
<proteinExistence type="inferred from homology"/>
<keyword evidence="7" id="KW-1185">Reference proteome</keyword>
<dbReference type="SUPFAM" id="SSF58104">
    <property type="entry name" value="Methyl-accepting chemotaxis protein (MCP) signaling domain"/>
    <property type="match status" value="1"/>
</dbReference>
<organism evidence="6 7">
    <name type="scientific">Anoxybacillus andreesenii</name>
    <dbReference type="NCBI Taxonomy" id="1325932"/>
    <lineage>
        <taxon>Bacteria</taxon>
        <taxon>Bacillati</taxon>
        <taxon>Bacillota</taxon>
        <taxon>Bacilli</taxon>
        <taxon>Bacillales</taxon>
        <taxon>Anoxybacillaceae</taxon>
        <taxon>Anoxybacillus</taxon>
    </lineage>
</organism>
<evidence type="ECO:0000256" key="4">
    <source>
        <dbReference type="SAM" id="Coils"/>
    </source>
</evidence>
<dbReference type="Pfam" id="PF00015">
    <property type="entry name" value="MCPsignal"/>
    <property type="match status" value="1"/>
</dbReference>
<comment type="similarity">
    <text evidence="2">Belongs to the methyl-accepting chemotaxis (MCP) protein family.</text>
</comment>
<evidence type="ECO:0000256" key="1">
    <source>
        <dbReference type="ARBA" id="ARBA00023224"/>
    </source>
</evidence>
<feature type="domain" description="Methyl-accepting transducer" evidence="5">
    <location>
        <begin position="111"/>
        <end position="291"/>
    </location>
</feature>
<protein>
    <submittedName>
        <fullName evidence="6">Methyl-accepting chemotaxis protein</fullName>
    </submittedName>
</protein>
<keyword evidence="4" id="KW-0175">Coiled coil</keyword>
<feature type="coiled-coil region" evidence="4">
    <location>
        <begin position="7"/>
        <end position="34"/>
    </location>
</feature>
<sequence>MFKNKMVEKLLEENRALTGELDKIKKEMNHREQDLTRFMNDFQEELLTTIKQHEAVNEQHGLLGGLVEKIKGHFEIASDLIHQSNQCANLLNETGEALHESANILKEKGVEGQETVKNLEALMRDLGTEIKTNMDSIMTVGDRSREIDDIVFLIKGIAEQTNLLALNASIEAARAGEYGKGFSVVAEEVRKLAEETATSSHNIMELTKSFQGDIEKAVANTKECFDLVNTGVNLSEKTTIKISEVSSIIENVSNKVKDAQNIIQNQNNYCESSLEEMNLTKDIFAQVNDLIMQHIEDAQVVDEKLDRGVNHLKSNAYV</sequence>
<evidence type="ECO:0000256" key="3">
    <source>
        <dbReference type="PROSITE-ProRule" id="PRU00284"/>
    </source>
</evidence>
<evidence type="ECO:0000259" key="5">
    <source>
        <dbReference type="PROSITE" id="PS50111"/>
    </source>
</evidence>
<dbReference type="PANTHER" id="PTHR32089">
    <property type="entry name" value="METHYL-ACCEPTING CHEMOTAXIS PROTEIN MCPB"/>
    <property type="match status" value="1"/>
</dbReference>
<dbReference type="InterPro" id="IPR004089">
    <property type="entry name" value="MCPsignal_dom"/>
</dbReference>
<dbReference type="PROSITE" id="PS50111">
    <property type="entry name" value="CHEMOTAXIS_TRANSDUC_2"/>
    <property type="match status" value="1"/>
</dbReference>
<accession>A0ABT9UYU9</accession>
<name>A0ABT9UYU9_9BACL</name>
<dbReference type="PRINTS" id="PR00260">
    <property type="entry name" value="CHEMTRNSDUCR"/>
</dbReference>
<dbReference type="EMBL" id="JAUSTU010000001">
    <property type="protein sequence ID" value="MDQ0153866.1"/>
    <property type="molecule type" value="Genomic_DNA"/>
</dbReference>
<reference evidence="6 7" key="1">
    <citation type="submission" date="2023-07" db="EMBL/GenBank/DDBJ databases">
        <title>Genomic Encyclopedia of Type Strains, Phase IV (KMG-IV): sequencing the most valuable type-strain genomes for metagenomic binning, comparative biology and taxonomic classification.</title>
        <authorList>
            <person name="Goeker M."/>
        </authorList>
    </citation>
    <scope>NUCLEOTIDE SEQUENCE [LARGE SCALE GENOMIC DNA]</scope>
    <source>
        <strain evidence="6 7">DSM 23948</strain>
    </source>
</reference>
<evidence type="ECO:0000313" key="6">
    <source>
        <dbReference type="EMBL" id="MDQ0153866.1"/>
    </source>
</evidence>
<keyword evidence="1 3" id="KW-0807">Transducer</keyword>
<gene>
    <name evidence="6" type="ORF">J2S07_000164</name>
</gene>